<keyword evidence="2" id="KW-1185">Reference proteome</keyword>
<evidence type="ECO:0000313" key="2">
    <source>
        <dbReference type="Proteomes" id="UP001175228"/>
    </source>
</evidence>
<protein>
    <submittedName>
        <fullName evidence="1">Uncharacterized protein</fullName>
    </submittedName>
</protein>
<accession>A0AA39V288</accession>
<proteinExistence type="predicted"/>
<name>A0AA39V288_9AGAR</name>
<dbReference type="Proteomes" id="UP001175228">
    <property type="component" value="Unassembled WGS sequence"/>
</dbReference>
<reference evidence="1" key="1">
    <citation type="submission" date="2023-06" db="EMBL/GenBank/DDBJ databases">
        <authorList>
            <consortium name="Lawrence Berkeley National Laboratory"/>
            <person name="Ahrendt S."/>
            <person name="Sahu N."/>
            <person name="Indic B."/>
            <person name="Wong-Bajracharya J."/>
            <person name="Merenyi Z."/>
            <person name="Ke H.-M."/>
            <person name="Monk M."/>
            <person name="Kocsube S."/>
            <person name="Drula E."/>
            <person name="Lipzen A."/>
            <person name="Balint B."/>
            <person name="Henrissat B."/>
            <person name="Andreopoulos B."/>
            <person name="Martin F.M."/>
            <person name="Harder C.B."/>
            <person name="Rigling D."/>
            <person name="Ford K.L."/>
            <person name="Foster G.D."/>
            <person name="Pangilinan J."/>
            <person name="Papanicolaou A."/>
            <person name="Barry K."/>
            <person name="LaButti K."/>
            <person name="Viragh M."/>
            <person name="Koriabine M."/>
            <person name="Yan M."/>
            <person name="Riley R."/>
            <person name="Champramary S."/>
            <person name="Plett K.L."/>
            <person name="Tsai I.J."/>
            <person name="Slot J."/>
            <person name="Sipos G."/>
            <person name="Plett J."/>
            <person name="Nagy L.G."/>
            <person name="Grigoriev I.V."/>
        </authorList>
    </citation>
    <scope>NUCLEOTIDE SEQUENCE</scope>
    <source>
        <strain evidence="1">HWK02</strain>
    </source>
</reference>
<sequence length="184" mass="21021">MAFTAFLENQCLYFLGKHMFRKASVPMVSAYIAGLYAMQRRLGRAMDTETLQRHIDHLHNPHTLFTVCSILAMQCMDDVDCSAICRDITTLVQLRRQDAAWDGCRKKLHDLVENDVGDFFSKQRIPAMCDSQASCSLETDEIEAQKNNIRYAIQVLDDFFGGKAHINTIVSWYPLSSDKFCLLL</sequence>
<evidence type="ECO:0000313" key="1">
    <source>
        <dbReference type="EMBL" id="KAK0502650.1"/>
    </source>
</evidence>
<dbReference type="EMBL" id="JAUEPU010000004">
    <property type="protein sequence ID" value="KAK0502650.1"/>
    <property type="molecule type" value="Genomic_DNA"/>
</dbReference>
<feature type="non-terminal residue" evidence="1">
    <location>
        <position position="184"/>
    </location>
</feature>
<gene>
    <name evidence="1" type="ORF">EDD18DRAFT_1134331</name>
</gene>
<dbReference type="AlphaFoldDB" id="A0AA39V288"/>
<organism evidence="1 2">
    <name type="scientific">Armillaria luteobubalina</name>
    <dbReference type="NCBI Taxonomy" id="153913"/>
    <lineage>
        <taxon>Eukaryota</taxon>
        <taxon>Fungi</taxon>
        <taxon>Dikarya</taxon>
        <taxon>Basidiomycota</taxon>
        <taxon>Agaricomycotina</taxon>
        <taxon>Agaricomycetes</taxon>
        <taxon>Agaricomycetidae</taxon>
        <taxon>Agaricales</taxon>
        <taxon>Marasmiineae</taxon>
        <taxon>Physalacriaceae</taxon>
        <taxon>Armillaria</taxon>
    </lineage>
</organism>
<comment type="caution">
    <text evidence="1">The sequence shown here is derived from an EMBL/GenBank/DDBJ whole genome shotgun (WGS) entry which is preliminary data.</text>
</comment>